<dbReference type="HAMAP" id="MF_00027">
    <property type="entry name" value="CobB_CbiA"/>
    <property type="match status" value="1"/>
</dbReference>
<evidence type="ECO:0000256" key="4">
    <source>
        <dbReference type="ARBA" id="ARBA00022741"/>
    </source>
</evidence>
<keyword evidence="7 8" id="KW-0315">Glutamine amidotransferase</keyword>
<gene>
    <name evidence="8" type="primary">cbiA</name>
    <name evidence="8" type="synonym">cfbB</name>
    <name evidence="11" type="ORF">LI82_08685</name>
</gene>
<dbReference type="CDD" id="cd03130">
    <property type="entry name" value="GATase1_CobB"/>
    <property type="match status" value="1"/>
</dbReference>
<feature type="site" description="Increases nucleophilicity of active site Cys" evidence="8">
    <location>
        <position position="465"/>
    </location>
</feature>
<keyword evidence="6 8" id="KW-0460">Magnesium</keyword>
<dbReference type="Gene3D" id="3.40.50.300">
    <property type="entry name" value="P-loop containing nucleotide triphosphate hydrolases"/>
    <property type="match status" value="1"/>
</dbReference>
<dbReference type="SUPFAM" id="SSF52317">
    <property type="entry name" value="Class I glutamine amidotransferase-like"/>
    <property type="match status" value="1"/>
</dbReference>
<dbReference type="NCBIfam" id="NF033195">
    <property type="entry name" value="F430_CfbB"/>
    <property type="match status" value="1"/>
</dbReference>
<dbReference type="Gene3D" id="3.40.50.880">
    <property type="match status" value="1"/>
</dbReference>
<dbReference type="GO" id="GO:0015948">
    <property type="term" value="P:methanogenesis"/>
    <property type="evidence" value="ECO:0007669"/>
    <property type="project" value="UniProtKB-KW"/>
</dbReference>
<dbReference type="InterPro" id="IPR027417">
    <property type="entry name" value="P-loop_NTPase"/>
</dbReference>
<evidence type="ECO:0000259" key="10">
    <source>
        <dbReference type="Pfam" id="PF07685"/>
    </source>
</evidence>
<keyword evidence="12" id="KW-1185">Reference proteome</keyword>
<accession>A0A099SY24</accession>
<comment type="similarity">
    <text evidence="8">Belongs to the CobB/CbiA family.</text>
</comment>
<dbReference type="EC" id="6.3.5.11" evidence="8"/>
<dbReference type="InterPro" id="IPR011698">
    <property type="entry name" value="GATase_3"/>
</dbReference>
<keyword evidence="4 8" id="KW-0547">Nucleotide-binding</keyword>
<dbReference type="CDD" id="cd05388">
    <property type="entry name" value="CobB_N"/>
    <property type="match status" value="1"/>
</dbReference>
<evidence type="ECO:0000256" key="2">
    <source>
        <dbReference type="ARBA" id="ARBA00022573"/>
    </source>
</evidence>
<dbReference type="RefSeq" id="WP_048194932.1">
    <property type="nucleotide sequence ID" value="NZ_CAAGSM010000001.1"/>
</dbReference>
<dbReference type="PANTHER" id="PTHR43873:SF1">
    <property type="entry name" value="COBYRINATE A,C-DIAMIDE SYNTHASE"/>
    <property type="match status" value="1"/>
</dbReference>
<dbReference type="EC" id="6.3.5.12" evidence="8"/>
<dbReference type="GO" id="GO:0042242">
    <property type="term" value="F:cobyrinic acid a,c-diamide synthase activity"/>
    <property type="evidence" value="ECO:0007669"/>
    <property type="project" value="UniProtKB-UniRule"/>
</dbReference>
<dbReference type="OrthoDB" id="8896at2157"/>
<dbReference type="UniPathway" id="UPA00148">
    <property type="reaction ID" value="UER00231"/>
</dbReference>
<evidence type="ECO:0000256" key="6">
    <source>
        <dbReference type="ARBA" id="ARBA00022842"/>
    </source>
</evidence>
<organism evidence="11 12">
    <name type="scientific">Methanococcoides methylutens</name>
    <dbReference type="NCBI Taxonomy" id="2226"/>
    <lineage>
        <taxon>Archaea</taxon>
        <taxon>Methanobacteriati</taxon>
        <taxon>Methanobacteriota</taxon>
        <taxon>Stenosarchaea group</taxon>
        <taxon>Methanomicrobia</taxon>
        <taxon>Methanosarcinales</taxon>
        <taxon>Methanosarcinaceae</taxon>
        <taxon>Methanococcoides</taxon>
    </lineage>
</organism>
<dbReference type="EMBL" id="JRHO01000014">
    <property type="protein sequence ID" value="KGK97835.1"/>
    <property type="molecule type" value="Genomic_DNA"/>
</dbReference>
<reference evidence="11 12" key="1">
    <citation type="submission" date="2014-09" db="EMBL/GenBank/DDBJ databases">
        <title>Draft genome sequence of an obligately methylotrophic methanogen, Methanococcoides methylutens, isolated from marine sediment.</title>
        <authorList>
            <person name="Guan Y."/>
            <person name="Ngugi D.K."/>
            <person name="Blom J."/>
            <person name="Ali S."/>
            <person name="Ferry J.G."/>
            <person name="Stingl U."/>
        </authorList>
    </citation>
    <scope>NUCLEOTIDE SEQUENCE [LARGE SCALE GENOMIC DNA]</scope>
    <source>
        <strain evidence="11 12">DSM 2657</strain>
    </source>
</reference>
<comment type="cofactor">
    <cofactor evidence="1 8">
        <name>Mg(2+)</name>
        <dbReference type="ChEBI" id="CHEBI:18420"/>
    </cofactor>
</comment>
<dbReference type="GO" id="GO:0005524">
    <property type="term" value="F:ATP binding"/>
    <property type="evidence" value="ECO:0007669"/>
    <property type="project" value="UniProtKB-UniRule"/>
</dbReference>
<dbReference type="Proteomes" id="UP000029859">
    <property type="component" value="Unassembled WGS sequence"/>
</dbReference>
<evidence type="ECO:0000256" key="3">
    <source>
        <dbReference type="ARBA" id="ARBA00022598"/>
    </source>
</evidence>
<dbReference type="InterPro" id="IPR002586">
    <property type="entry name" value="CobQ/CobB/MinD/ParA_Nub-bd_dom"/>
</dbReference>
<dbReference type="PROSITE" id="PS51273">
    <property type="entry name" value="GATASE_TYPE_1"/>
    <property type="match status" value="1"/>
</dbReference>
<proteinExistence type="inferred from homology"/>
<dbReference type="NCBIfam" id="TIGR00379">
    <property type="entry name" value="cobB"/>
    <property type="match status" value="1"/>
</dbReference>
<evidence type="ECO:0000313" key="11">
    <source>
        <dbReference type="EMBL" id="KGK97835.1"/>
    </source>
</evidence>
<name>A0A099SY24_METMT</name>
<evidence type="ECO:0000256" key="8">
    <source>
        <dbReference type="HAMAP-Rule" id="MF_00027"/>
    </source>
</evidence>
<feature type="active site" description="Nucleophile" evidence="8">
    <location>
        <position position="350"/>
    </location>
</feature>
<evidence type="ECO:0000259" key="9">
    <source>
        <dbReference type="Pfam" id="PF01656"/>
    </source>
</evidence>
<evidence type="ECO:0000256" key="1">
    <source>
        <dbReference type="ARBA" id="ARBA00001946"/>
    </source>
</evidence>
<comment type="caution">
    <text evidence="11">The sequence shown here is derived from an EMBL/GenBank/DDBJ whole genome shotgun (WGS) entry which is preliminary data.</text>
</comment>
<dbReference type="SUPFAM" id="SSF52540">
    <property type="entry name" value="P-loop containing nucleoside triphosphate hydrolases"/>
    <property type="match status" value="1"/>
</dbReference>
<keyword evidence="5 8" id="KW-0067">ATP-binding</keyword>
<feature type="domain" description="CobQ/CobB/MinD/ParA nucleotide binding" evidence="9">
    <location>
        <begin position="15"/>
        <end position="199"/>
    </location>
</feature>
<dbReference type="Pfam" id="PF01656">
    <property type="entry name" value="CbiA"/>
    <property type="match status" value="1"/>
</dbReference>
<dbReference type="PROSITE" id="PS51274">
    <property type="entry name" value="GATASE_COBBQ"/>
    <property type="match status" value="1"/>
</dbReference>
<dbReference type="AlphaFoldDB" id="A0A099SY24"/>
<evidence type="ECO:0000256" key="7">
    <source>
        <dbReference type="ARBA" id="ARBA00022962"/>
    </source>
</evidence>
<keyword evidence="8" id="KW-0484">Methanogenesis</keyword>
<dbReference type="Pfam" id="PF07685">
    <property type="entry name" value="GATase_3"/>
    <property type="match status" value="1"/>
</dbReference>
<dbReference type="InterPro" id="IPR004484">
    <property type="entry name" value="CbiA/CobB_synth"/>
</dbReference>
<feature type="domain" description="CobB/CobQ-like glutamine amidotransferase" evidence="10">
    <location>
        <begin position="269"/>
        <end position="468"/>
    </location>
</feature>
<comment type="catalytic activity">
    <reaction evidence="8">
        <text>cob(II)yrinate + 2 L-glutamine + 2 ATP + 2 H2O = cob(II)yrinate a,c diamide + 2 L-glutamate + 2 ADP + 2 phosphate + 2 H(+)</text>
        <dbReference type="Rhea" id="RHEA:26289"/>
        <dbReference type="ChEBI" id="CHEBI:15377"/>
        <dbReference type="ChEBI" id="CHEBI:15378"/>
        <dbReference type="ChEBI" id="CHEBI:29985"/>
        <dbReference type="ChEBI" id="CHEBI:30616"/>
        <dbReference type="ChEBI" id="CHEBI:43474"/>
        <dbReference type="ChEBI" id="CHEBI:58359"/>
        <dbReference type="ChEBI" id="CHEBI:58537"/>
        <dbReference type="ChEBI" id="CHEBI:58894"/>
        <dbReference type="ChEBI" id="CHEBI:456216"/>
        <dbReference type="EC" id="6.3.5.11"/>
    </reaction>
</comment>
<protein>
    <recommendedName>
        <fullName evidence="8">Cobyrinate a,c-diamide synthase</fullName>
        <ecNumber evidence="8">6.3.5.11</ecNumber>
    </recommendedName>
    <alternativeName>
        <fullName evidence="8">Cobyrinic acid a,c-diamide synthetase</fullName>
    </alternativeName>
    <alternativeName>
        <fullName evidence="8">Ni-sirohydrochlorin a,c-diamide synthase</fullName>
        <ecNumber evidence="8">6.3.5.12</ecNumber>
    </alternativeName>
    <alternativeName>
        <fullName evidence="8">Ni-sirohydrochlorin a,c-diamide synthetase</fullName>
    </alternativeName>
</protein>
<keyword evidence="2 8" id="KW-0169">Cobalamin biosynthesis</keyword>
<evidence type="ECO:0000313" key="12">
    <source>
        <dbReference type="Proteomes" id="UP000029859"/>
    </source>
</evidence>
<comment type="domain">
    <text evidence="8">Comprises of two domains. The C-terminal domain contains the binding site for glutamine and catalyzes the hydrolysis of this substrate to glutamate and ammonia. The N-terminal domain is anticipated to bind ATP, and cobyrinate or Ni-sirohydrochlorin, and catalyzes the ultimate synthesis of the diamide product. The ammonia produced via the glutaminase domain is probably translocated to the adjacent domain via a molecular tunnel, where it reacts with an activated intermediate.</text>
</comment>
<dbReference type="InterPro" id="IPR029062">
    <property type="entry name" value="Class_I_gatase-like"/>
</dbReference>
<evidence type="ECO:0000256" key="5">
    <source>
        <dbReference type="ARBA" id="ARBA00022840"/>
    </source>
</evidence>
<dbReference type="PANTHER" id="PTHR43873">
    <property type="entry name" value="COBYRINATE A,C-DIAMIDE SYNTHASE"/>
    <property type="match status" value="1"/>
</dbReference>
<sequence length="490" mass="53500">MPTETVDRKMDIPRILLAADRSSSGKTTITAGLLAALTSRGYSVQPFKVALDYIDPSYHSEITGRRARNLDGYLMEEEGVLDVFTHACEVDGKADIAVIEGVRGLFEGLESLGDTGSTAQVAKMLKCPVILIINARSITRSAAALVNGYKNFDPDVNIVGVILNNIGGMRHASKAKEAVEHFTGLPVLGIIPRDNAMQISMRHLGLVPAIEERRRINDLDERIAAIEKRVSEGIDIDKVLELARQAEAVEKPESTVFTSRKLKGEAPIVGIALDEAFNFYYHNNIELLELAGARIEYFSPIHDKHLPDIDALYLGGGYPELFASELEANESMRQDIKQASENGLPIYGECGGLMYLTERITTGVKGKGTYHMAEMPESTHEMVGALPGHSLMGHKRVVSYNIGALDVDTIIGKCGNSFIGHEFHHSEVTELPSDAKFAIKLSRGTGIKDGWDGLIANNTFGAYAHLEASSYREFATSFVDSAAKYRSEKA</sequence>
<comment type="catalytic activity">
    <reaction evidence="8">
        <text>Ni-sirohydrochlorin + 2 L-glutamine + 2 ATP + 2 H2O = Ni-sirohydrochlorin a,c-diamide + 2 L-glutamate + 2 ADP + 2 phosphate + 2 H(+)</text>
        <dbReference type="Rhea" id="RHEA:52896"/>
        <dbReference type="ChEBI" id="CHEBI:15377"/>
        <dbReference type="ChEBI" id="CHEBI:15378"/>
        <dbReference type="ChEBI" id="CHEBI:29985"/>
        <dbReference type="ChEBI" id="CHEBI:30616"/>
        <dbReference type="ChEBI" id="CHEBI:43474"/>
        <dbReference type="ChEBI" id="CHEBI:58359"/>
        <dbReference type="ChEBI" id="CHEBI:136841"/>
        <dbReference type="ChEBI" id="CHEBI:136887"/>
        <dbReference type="ChEBI" id="CHEBI:456216"/>
        <dbReference type="EC" id="6.3.5.12"/>
    </reaction>
</comment>
<comment type="miscellaneous">
    <text evidence="8">The a and c carboxylates of cobyrinate and Ni-sirohydrochlorin are activated for nucleophilic attack via formation of a phosphorylated intermediate by ATP. CbiA catalyzes first the amidation of the c-carboxylate, and then that of the a-carboxylate.</text>
</comment>
<comment type="pathway">
    <text evidence="8">Cofactor biosynthesis; adenosylcobalamin biosynthesis; cob(II)yrinate a,c-diamide from sirohydrochlorin (anaerobic route): step 10/10.</text>
</comment>
<comment type="function">
    <text evidence="8">Catalyzes the ATP-dependent amidation of the two carboxylate groups at positions a and c of cobyrinate, using either L-glutamine or ammonia as the nitrogen source. Involved in the biosynthesis of the unique nickel-containing tetrapyrrole coenzyme F430, the prosthetic group of methyl-coenzyme M reductase (MCR), which plays a key role in methanogenesis and anaerobic methane oxidation. Catalyzes the ATP-dependent amidation of the two carboxylate groups at positions a and c of Ni-sirohydrochlorin, using L-glutamine or ammonia as the nitrogen source.</text>
</comment>
<dbReference type="GO" id="GO:0009236">
    <property type="term" value="P:cobalamin biosynthetic process"/>
    <property type="evidence" value="ECO:0007669"/>
    <property type="project" value="UniProtKB-UniRule"/>
</dbReference>
<keyword evidence="3 8" id="KW-0436">Ligase</keyword>
<dbReference type="NCBIfam" id="NF002204">
    <property type="entry name" value="PRK01077.1"/>
    <property type="match status" value="1"/>
</dbReference>